<keyword evidence="2 6" id="KW-0812">Transmembrane</keyword>
<dbReference type="Proteomes" id="UP001362999">
    <property type="component" value="Unassembled WGS sequence"/>
</dbReference>
<name>A0AAV9ZHA2_9AGAR</name>
<protein>
    <submittedName>
        <fullName evidence="7">Uncharacterized protein</fullName>
    </submittedName>
</protein>
<evidence type="ECO:0000256" key="3">
    <source>
        <dbReference type="ARBA" id="ARBA00022989"/>
    </source>
</evidence>
<keyword evidence="4 6" id="KW-0472">Membrane</keyword>
<feature type="transmembrane region" description="Helical" evidence="6">
    <location>
        <begin position="290"/>
        <end position="314"/>
    </location>
</feature>
<feature type="compositionally biased region" description="Basic and acidic residues" evidence="5">
    <location>
        <begin position="344"/>
        <end position="362"/>
    </location>
</feature>
<dbReference type="InterPro" id="IPR051694">
    <property type="entry name" value="Immunoregulatory_rcpt-like"/>
</dbReference>
<proteinExistence type="predicted"/>
<gene>
    <name evidence="7" type="ORF">R3P38DRAFT_3460131</name>
</gene>
<dbReference type="GO" id="GO:0016020">
    <property type="term" value="C:membrane"/>
    <property type="evidence" value="ECO:0007669"/>
    <property type="project" value="UniProtKB-SubCell"/>
</dbReference>
<comment type="caution">
    <text evidence="7">The sequence shown here is derived from an EMBL/GenBank/DDBJ whole genome shotgun (WGS) entry which is preliminary data.</text>
</comment>
<accession>A0AAV9ZHA2</accession>
<evidence type="ECO:0000256" key="6">
    <source>
        <dbReference type="SAM" id="Phobius"/>
    </source>
</evidence>
<sequence length="425" mass="45396">MFPLCQCLTASPTPVALITGYKCRIFRGLNSGTAFQQGCSIDTRMNKFSFRLYILPKNNTTPLLPYCPSTCKARLSLSLQAMHIRTRDKNCNGIFIIDDNHKHEEEDLKPDGRGPVHHSPDTNKSDRGDSGRAGGLNVDGESVTSADGTFVCNDTDLDGDWLQGTAIEISTDPEADSGLFLNGNGLCPDRLALAGNVHASSSGSIVSSSTSSAALTTSINTTTIVTMSSATSLTPLIAWSTESQPNSSTQTKASPSGVQMPDATAAVAEQQWRWAQMQSIQISLKLSSGALAGIILGAILVPVLLLTGTILLLIRRRQHRRQRTASSPFALEAHGATATTNYKRPREAEGESRGRAFADRPTVESTPRASRLFGVLGGIGAGDTDAEAQLRVARAQVSFLLERVRAFETGARSERSMRGSPPGYA</sequence>
<evidence type="ECO:0000313" key="8">
    <source>
        <dbReference type="Proteomes" id="UP001362999"/>
    </source>
</evidence>
<organism evidence="7 8">
    <name type="scientific">Favolaschia claudopus</name>
    <dbReference type="NCBI Taxonomy" id="2862362"/>
    <lineage>
        <taxon>Eukaryota</taxon>
        <taxon>Fungi</taxon>
        <taxon>Dikarya</taxon>
        <taxon>Basidiomycota</taxon>
        <taxon>Agaricomycotina</taxon>
        <taxon>Agaricomycetes</taxon>
        <taxon>Agaricomycetidae</taxon>
        <taxon>Agaricales</taxon>
        <taxon>Marasmiineae</taxon>
        <taxon>Mycenaceae</taxon>
        <taxon>Favolaschia</taxon>
    </lineage>
</organism>
<dbReference type="PANTHER" id="PTHR15549">
    <property type="entry name" value="PAIRED IMMUNOGLOBULIN-LIKE TYPE 2 RECEPTOR"/>
    <property type="match status" value="1"/>
</dbReference>
<keyword evidence="8" id="KW-1185">Reference proteome</keyword>
<dbReference type="EMBL" id="JAWWNJ010000149">
    <property type="protein sequence ID" value="KAK6981591.1"/>
    <property type="molecule type" value="Genomic_DNA"/>
</dbReference>
<dbReference type="AlphaFoldDB" id="A0AAV9ZHA2"/>
<keyword evidence="3 6" id="KW-1133">Transmembrane helix</keyword>
<feature type="region of interest" description="Disordered" evidence="5">
    <location>
        <begin position="324"/>
        <end position="365"/>
    </location>
</feature>
<dbReference type="GO" id="GO:0071944">
    <property type="term" value="C:cell periphery"/>
    <property type="evidence" value="ECO:0007669"/>
    <property type="project" value="UniProtKB-ARBA"/>
</dbReference>
<feature type="region of interest" description="Disordered" evidence="5">
    <location>
        <begin position="105"/>
        <end position="142"/>
    </location>
</feature>
<evidence type="ECO:0000256" key="5">
    <source>
        <dbReference type="SAM" id="MobiDB-lite"/>
    </source>
</evidence>
<evidence type="ECO:0000256" key="4">
    <source>
        <dbReference type="ARBA" id="ARBA00023136"/>
    </source>
</evidence>
<evidence type="ECO:0000256" key="2">
    <source>
        <dbReference type="ARBA" id="ARBA00022692"/>
    </source>
</evidence>
<comment type="subcellular location">
    <subcellularLocation>
        <location evidence="1">Membrane</location>
        <topology evidence="1">Single-pass membrane protein</topology>
    </subcellularLocation>
</comment>
<feature type="compositionally biased region" description="Basic and acidic residues" evidence="5">
    <location>
        <begin position="105"/>
        <end position="130"/>
    </location>
</feature>
<reference evidence="7 8" key="1">
    <citation type="journal article" date="2024" name="J Genomics">
        <title>Draft genome sequencing and assembly of Favolaschia claudopus CIRM-BRFM 2984 isolated from oak limbs.</title>
        <authorList>
            <person name="Navarro D."/>
            <person name="Drula E."/>
            <person name="Chaduli D."/>
            <person name="Cazenave R."/>
            <person name="Ahrendt S."/>
            <person name="Wang J."/>
            <person name="Lipzen A."/>
            <person name="Daum C."/>
            <person name="Barry K."/>
            <person name="Grigoriev I.V."/>
            <person name="Favel A."/>
            <person name="Rosso M.N."/>
            <person name="Martin F."/>
        </authorList>
    </citation>
    <scope>NUCLEOTIDE SEQUENCE [LARGE SCALE GENOMIC DNA]</scope>
    <source>
        <strain evidence="7 8">CIRM-BRFM 2984</strain>
    </source>
</reference>
<evidence type="ECO:0000256" key="1">
    <source>
        <dbReference type="ARBA" id="ARBA00004167"/>
    </source>
</evidence>
<evidence type="ECO:0000313" key="7">
    <source>
        <dbReference type="EMBL" id="KAK6981591.1"/>
    </source>
</evidence>
<dbReference type="PANTHER" id="PTHR15549:SF26">
    <property type="entry name" value="AXIAL BUDDING PATTERN PROTEIN 2-RELATED"/>
    <property type="match status" value="1"/>
</dbReference>